<dbReference type="PANTHER" id="PTHR46558:SF3">
    <property type="entry name" value="TRANSCRIPTIONAL REGULATOR"/>
    <property type="match status" value="1"/>
</dbReference>
<accession>A0ABT1S2B3</accession>
<keyword evidence="5" id="KW-1185">Reference proteome</keyword>
<feature type="transmembrane region" description="Helical" evidence="2">
    <location>
        <begin position="157"/>
        <end position="178"/>
    </location>
</feature>
<keyword evidence="2" id="KW-0812">Transmembrane</keyword>
<dbReference type="InterPro" id="IPR001387">
    <property type="entry name" value="Cro/C1-type_HTH"/>
</dbReference>
<sequence>MLQENIRNLRKAKGWSQEELAIKLNVVRQTVSKWEKGLSVPDSQMLIRIADELDTTVAILLGEPPEQDESPAQNAELKEIAVKLEILNEQFAKRSEKQRKTWRTVFIVLGVIVIFVLFYELAGMIHYWTALDAIHENVSVIGGYDGPTNIYVSNGSFHMGAFMIMLMAAALSIIGIYATRRK</sequence>
<proteinExistence type="predicted"/>
<comment type="caution">
    <text evidence="4">The sequence shown here is derived from an EMBL/GenBank/DDBJ whole genome shotgun (WGS) entry which is preliminary data.</text>
</comment>
<keyword evidence="1" id="KW-0238">DNA-binding</keyword>
<evidence type="ECO:0000313" key="4">
    <source>
        <dbReference type="EMBL" id="MCQ4841061.1"/>
    </source>
</evidence>
<feature type="domain" description="HTH cro/C1-type" evidence="3">
    <location>
        <begin position="6"/>
        <end position="60"/>
    </location>
</feature>
<dbReference type="PANTHER" id="PTHR46558">
    <property type="entry name" value="TRACRIPTIONAL REGULATORY PROTEIN-RELATED-RELATED"/>
    <property type="match status" value="1"/>
</dbReference>
<dbReference type="Pfam" id="PF01381">
    <property type="entry name" value="HTH_3"/>
    <property type="match status" value="1"/>
</dbReference>
<evidence type="ECO:0000256" key="1">
    <source>
        <dbReference type="ARBA" id="ARBA00023125"/>
    </source>
</evidence>
<protein>
    <submittedName>
        <fullName evidence="4">Helix-turn-helix domain-containing protein</fullName>
    </submittedName>
</protein>
<dbReference type="EMBL" id="JANFZH010000037">
    <property type="protein sequence ID" value="MCQ4841061.1"/>
    <property type="molecule type" value="Genomic_DNA"/>
</dbReference>
<keyword evidence="2" id="KW-1133">Transmembrane helix</keyword>
<feature type="transmembrane region" description="Helical" evidence="2">
    <location>
        <begin position="104"/>
        <end position="128"/>
    </location>
</feature>
<dbReference type="Gene3D" id="1.10.260.40">
    <property type="entry name" value="lambda repressor-like DNA-binding domains"/>
    <property type="match status" value="1"/>
</dbReference>
<keyword evidence="2" id="KW-0472">Membrane</keyword>
<dbReference type="CDD" id="cd00093">
    <property type="entry name" value="HTH_XRE"/>
    <property type="match status" value="1"/>
</dbReference>
<dbReference type="InterPro" id="IPR010982">
    <property type="entry name" value="Lambda_DNA-bd_dom_sf"/>
</dbReference>
<evidence type="ECO:0000313" key="5">
    <source>
        <dbReference type="Proteomes" id="UP001524473"/>
    </source>
</evidence>
<dbReference type="Proteomes" id="UP001524473">
    <property type="component" value="Unassembled WGS sequence"/>
</dbReference>
<dbReference type="SUPFAM" id="SSF47413">
    <property type="entry name" value="lambda repressor-like DNA-binding domains"/>
    <property type="match status" value="1"/>
</dbReference>
<reference evidence="4 5" key="1">
    <citation type="submission" date="2022-06" db="EMBL/GenBank/DDBJ databases">
        <title>Isolation of gut microbiota from human fecal samples.</title>
        <authorList>
            <person name="Pamer E.G."/>
            <person name="Barat B."/>
            <person name="Waligurski E."/>
            <person name="Medina S."/>
            <person name="Paddock L."/>
            <person name="Mostad J."/>
        </authorList>
    </citation>
    <scope>NUCLEOTIDE SEQUENCE [LARGE SCALE GENOMIC DNA]</scope>
    <source>
        <strain evidence="4 5">DFI.9.73</strain>
    </source>
</reference>
<dbReference type="PROSITE" id="PS50943">
    <property type="entry name" value="HTH_CROC1"/>
    <property type="match status" value="1"/>
</dbReference>
<evidence type="ECO:0000256" key="2">
    <source>
        <dbReference type="SAM" id="Phobius"/>
    </source>
</evidence>
<name>A0ABT1S2B3_9FIRM</name>
<dbReference type="RefSeq" id="WP_256192213.1">
    <property type="nucleotide sequence ID" value="NZ_JANFZG010000037.1"/>
</dbReference>
<gene>
    <name evidence="4" type="ORF">NE695_14190</name>
</gene>
<dbReference type="SMART" id="SM00530">
    <property type="entry name" value="HTH_XRE"/>
    <property type="match status" value="1"/>
</dbReference>
<organism evidence="4 5">
    <name type="scientific">Neglectibacter timonensis</name>
    <dbReference type="NCBI Taxonomy" id="1776382"/>
    <lineage>
        <taxon>Bacteria</taxon>
        <taxon>Bacillati</taxon>
        <taxon>Bacillota</taxon>
        <taxon>Clostridia</taxon>
        <taxon>Eubacteriales</taxon>
        <taxon>Oscillospiraceae</taxon>
        <taxon>Neglectibacter</taxon>
    </lineage>
</organism>
<evidence type="ECO:0000259" key="3">
    <source>
        <dbReference type="PROSITE" id="PS50943"/>
    </source>
</evidence>